<dbReference type="PROSITE" id="PS01174">
    <property type="entry name" value="LIPASE_GDXG_SER"/>
    <property type="match status" value="1"/>
</dbReference>
<dbReference type="InterPro" id="IPR050466">
    <property type="entry name" value="Carboxylest/Gibb_receptor"/>
</dbReference>
<dbReference type="OrthoDB" id="9806180at2"/>
<dbReference type="SUPFAM" id="SSF53474">
    <property type="entry name" value="alpha/beta-Hydrolases"/>
    <property type="match status" value="1"/>
</dbReference>
<evidence type="ECO:0000313" key="3">
    <source>
        <dbReference type="EMBL" id="RGP38544.1"/>
    </source>
</evidence>
<dbReference type="GO" id="GO:0034338">
    <property type="term" value="F:short-chain carboxylesterase activity"/>
    <property type="evidence" value="ECO:0007669"/>
    <property type="project" value="TreeGrafter"/>
</dbReference>
<reference evidence="3 4" key="1">
    <citation type="submission" date="2018-08" db="EMBL/GenBank/DDBJ databases">
        <title>Flavobacterium tibetense sp. nov., isolated from a wetland YonghuCo on Tibetan Plateau.</title>
        <authorList>
            <person name="Phurbu D."/>
            <person name="Lu H."/>
            <person name="Xing P."/>
        </authorList>
    </citation>
    <scope>NUCLEOTIDE SEQUENCE [LARGE SCALE GENOMIC DNA]</scope>
    <source>
        <strain evidence="3 4">DJC</strain>
    </source>
</reference>
<dbReference type="InterPro" id="IPR029058">
    <property type="entry name" value="AB_hydrolase_fold"/>
</dbReference>
<evidence type="ECO:0000313" key="4">
    <source>
        <dbReference type="Proteomes" id="UP000284547"/>
    </source>
</evidence>
<evidence type="ECO:0000256" key="1">
    <source>
        <dbReference type="PROSITE-ProRule" id="PRU10038"/>
    </source>
</evidence>
<evidence type="ECO:0000259" key="2">
    <source>
        <dbReference type="Pfam" id="PF07859"/>
    </source>
</evidence>
<dbReference type="Proteomes" id="UP000284547">
    <property type="component" value="Unassembled WGS sequence"/>
</dbReference>
<feature type="domain" description="Alpha/beta hydrolase fold-3" evidence="2">
    <location>
        <begin position="78"/>
        <end position="266"/>
    </location>
</feature>
<protein>
    <submittedName>
        <fullName evidence="3">Esterase</fullName>
    </submittedName>
</protein>
<dbReference type="PANTHER" id="PTHR23024:SF24">
    <property type="entry name" value="ALPHA_BETA HYDROLASE FOLD-3 DOMAIN-CONTAINING PROTEIN"/>
    <property type="match status" value="1"/>
</dbReference>
<dbReference type="RefSeq" id="WP_118150591.1">
    <property type="nucleotide sequence ID" value="NZ_QWEY01000002.1"/>
</dbReference>
<dbReference type="Pfam" id="PF07859">
    <property type="entry name" value="Abhydrolase_3"/>
    <property type="match status" value="1"/>
</dbReference>
<proteinExistence type="predicted"/>
<feature type="active site" evidence="1">
    <location>
        <position position="146"/>
    </location>
</feature>
<dbReference type="AlphaFoldDB" id="A0A411Z670"/>
<sequence length="300" mass="31452">MHPPHYQSLIDPATWAFIRATEAAYPPDTASQSIAGQRAVYDAMCRSFHAGTPPGVTAQDETVAGVPCRRYPGRNPVVIYFHGGGFVVGGLHSHDDVCAEIRAATGLTVLAVDYRLCPEHPHPAAYDDCLAVARATPGPILLAGDSAGGALAAAVAATLRDPRLLGQVLIYPGLGGHGASHQRHANAPMLTAEDVAFYARIRGAAPDDPTANPLAATDFTGLPPTLTLAAECDPLADDAADYAARIIAAGGRAQTVTEPGLVHGYLRARHTVPRARASFARITSTLAAFAQRRWPFGDMP</sequence>
<dbReference type="PANTHER" id="PTHR23024">
    <property type="entry name" value="ARYLACETAMIDE DEACETYLASE"/>
    <property type="match status" value="1"/>
</dbReference>
<dbReference type="Gene3D" id="3.40.50.1820">
    <property type="entry name" value="alpha/beta hydrolase"/>
    <property type="match status" value="1"/>
</dbReference>
<accession>A0A411Z670</accession>
<keyword evidence="4" id="KW-1185">Reference proteome</keyword>
<gene>
    <name evidence="3" type="ORF">D1012_06180</name>
</gene>
<organism evidence="3 4">
    <name type="scientific">Pseudotabrizicola alkalilacus</name>
    <dbReference type="NCBI Taxonomy" id="2305252"/>
    <lineage>
        <taxon>Bacteria</taxon>
        <taxon>Pseudomonadati</taxon>
        <taxon>Pseudomonadota</taxon>
        <taxon>Alphaproteobacteria</taxon>
        <taxon>Rhodobacterales</taxon>
        <taxon>Paracoccaceae</taxon>
        <taxon>Pseudotabrizicola</taxon>
    </lineage>
</organism>
<dbReference type="EMBL" id="QWEY01000002">
    <property type="protein sequence ID" value="RGP38544.1"/>
    <property type="molecule type" value="Genomic_DNA"/>
</dbReference>
<dbReference type="InterPro" id="IPR013094">
    <property type="entry name" value="AB_hydrolase_3"/>
</dbReference>
<comment type="caution">
    <text evidence="3">The sequence shown here is derived from an EMBL/GenBank/DDBJ whole genome shotgun (WGS) entry which is preliminary data.</text>
</comment>
<name>A0A411Z670_9RHOB</name>
<dbReference type="InterPro" id="IPR033140">
    <property type="entry name" value="Lipase_GDXG_put_SER_AS"/>
</dbReference>